<gene>
    <name evidence="9" type="ORF">FC32_GL000136</name>
</gene>
<reference evidence="9 10" key="1">
    <citation type="journal article" date="2015" name="Genome Announc.">
        <title>Expanding the biotechnology potential of lactobacilli through comparative genomics of 213 strains and associated genera.</title>
        <authorList>
            <person name="Sun Z."/>
            <person name="Harris H.M."/>
            <person name="McCann A."/>
            <person name="Guo C."/>
            <person name="Argimon S."/>
            <person name="Zhang W."/>
            <person name="Yang X."/>
            <person name="Jeffery I.B."/>
            <person name="Cooney J.C."/>
            <person name="Kagawa T.F."/>
            <person name="Liu W."/>
            <person name="Song Y."/>
            <person name="Salvetti E."/>
            <person name="Wrobel A."/>
            <person name="Rasinkangas P."/>
            <person name="Parkhill J."/>
            <person name="Rea M.C."/>
            <person name="O'Sullivan O."/>
            <person name="Ritari J."/>
            <person name="Douillard F.P."/>
            <person name="Paul Ross R."/>
            <person name="Yang R."/>
            <person name="Briner A.E."/>
            <person name="Felis G.E."/>
            <person name="de Vos W.M."/>
            <person name="Barrangou R."/>
            <person name="Klaenhammer T.R."/>
            <person name="Caufield P.W."/>
            <person name="Cui Y."/>
            <person name="Zhang H."/>
            <person name="O'Toole P.W."/>
        </authorList>
    </citation>
    <scope>NUCLEOTIDE SEQUENCE [LARGE SCALE GENOMIC DNA]</scope>
    <source>
        <strain evidence="9 10">DSM 16634</strain>
    </source>
</reference>
<keyword evidence="3" id="KW-0813">Transport</keyword>
<dbReference type="Proteomes" id="UP000051324">
    <property type="component" value="Unassembled WGS sequence"/>
</dbReference>
<feature type="transmembrane region" description="Helical" evidence="8">
    <location>
        <begin position="38"/>
        <end position="59"/>
    </location>
</feature>
<proteinExistence type="inferred from homology"/>
<dbReference type="Pfam" id="PF01594">
    <property type="entry name" value="AI-2E_transport"/>
    <property type="match status" value="1"/>
</dbReference>
<evidence type="ECO:0000256" key="2">
    <source>
        <dbReference type="ARBA" id="ARBA00009773"/>
    </source>
</evidence>
<keyword evidence="6 8" id="KW-1133">Transmembrane helix</keyword>
<dbReference type="STRING" id="1423724.FC32_GL000136"/>
<sequence length="375" mass="41420">MMFDKKRRSRLMYWTIELLLVATLIFVCTQIGFVFKPIGIFVSTLFAPVLIAGFLFYALNPLVNLLTKIHYKRFRIGRTLAVTIVFVLLIGLIGLSVSYLVPRVTYQVEQLVLKTPAYLKEVQVYLTDLAKDAKPPSWAENIDFSKYIKNIENSLNGILKGFMGSFTSGIGSMVGAITSITVTIITVPFVLFYMLKDGPKLLPTIKKMLPESRAEVIGDLLTKMSDTIAKYISGQVIECLFVGTFSAIGYGLVGIPYALLIGIFAGITNIIPYIGPYIGLIPAIFVAFSMSFKTVVLVIIVCIVVQQIDGNLVYPNVIGKSLNIHPLTIIMILLAAGNIAGLLGMILAIPLYAVTKVVIIYIYDIIQLEKENQQK</sequence>
<evidence type="ECO:0000256" key="6">
    <source>
        <dbReference type="ARBA" id="ARBA00022989"/>
    </source>
</evidence>
<dbReference type="PANTHER" id="PTHR21716">
    <property type="entry name" value="TRANSMEMBRANE PROTEIN"/>
    <property type="match status" value="1"/>
</dbReference>
<dbReference type="GO" id="GO:0055085">
    <property type="term" value="P:transmembrane transport"/>
    <property type="evidence" value="ECO:0007669"/>
    <property type="project" value="TreeGrafter"/>
</dbReference>
<evidence type="ECO:0000256" key="3">
    <source>
        <dbReference type="ARBA" id="ARBA00022448"/>
    </source>
</evidence>
<name>A0A0R1U2H7_9LACO</name>
<evidence type="ECO:0000313" key="9">
    <source>
        <dbReference type="EMBL" id="KRL85093.1"/>
    </source>
</evidence>
<dbReference type="EMBL" id="AZFT01000043">
    <property type="protein sequence ID" value="KRL85093.1"/>
    <property type="molecule type" value="Genomic_DNA"/>
</dbReference>
<dbReference type="GO" id="GO:0005886">
    <property type="term" value="C:plasma membrane"/>
    <property type="evidence" value="ECO:0007669"/>
    <property type="project" value="UniProtKB-SubCell"/>
</dbReference>
<comment type="caution">
    <text evidence="9">The sequence shown here is derived from an EMBL/GenBank/DDBJ whole genome shotgun (WGS) entry which is preliminary data.</text>
</comment>
<organism evidence="9 10">
    <name type="scientific">Ligilactobacillus apodemi DSM 16634 = JCM 16172</name>
    <dbReference type="NCBI Taxonomy" id="1423724"/>
    <lineage>
        <taxon>Bacteria</taxon>
        <taxon>Bacillati</taxon>
        <taxon>Bacillota</taxon>
        <taxon>Bacilli</taxon>
        <taxon>Lactobacillales</taxon>
        <taxon>Lactobacillaceae</taxon>
        <taxon>Ligilactobacillus</taxon>
    </lineage>
</organism>
<keyword evidence="10" id="KW-1185">Reference proteome</keyword>
<evidence type="ECO:0008006" key="11">
    <source>
        <dbReference type="Google" id="ProtNLM"/>
    </source>
</evidence>
<feature type="transmembrane region" description="Helical" evidence="8">
    <location>
        <begin position="170"/>
        <end position="195"/>
    </location>
</feature>
<evidence type="ECO:0000256" key="5">
    <source>
        <dbReference type="ARBA" id="ARBA00022692"/>
    </source>
</evidence>
<comment type="subcellular location">
    <subcellularLocation>
        <location evidence="1">Cell membrane</location>
        <topology evidence="1">Multi-pass membrane protein</topology>
    </subcellularLocation>
</comment>
<feature type="transmembrane region" description="Helical" evidence="8">
    <location>
        <begin position="240"/>
        <end position="265"/>
    </location>
</feature>
<feature type="transmembrane region" description="Helical" evidence="8">
    <location>
        <begin position="12"/>
        <end position="32"/>
    </location>
</feature>
<comment type="similarity">
    <text evidence="2">Belongs to the autoinducer-2 exporter (AI-2E) (TC 2.A.86) family.</text>
</comment>
<feature type="transmembrane region" description="Helical" evidence="8">
    <location>
        <begin position="80"/>
        <end position="101"/>
    </location>
</feature>
<evidence type="ECO:0000256" key="1">
    <source>
        <dbReference type="ARBA" id="ARBA00004651"/>
    </source>
</evidence>
<evidence type="ECO:0000313" key="10">
    <source>
        <dbReference type="Proteomes" id="UP000051324"/>
    </source>
</evidence>
<dbReference type="eggNOG" id="COG0628">
    <property type="taxonomic scope" value="Bacteria"/>
</dbReference>
<dbReference type="InterPro" id="IPR002549">
    <property type="entry name" value="AI-2E-like"/>
</dbReference>
<evidence type="ECO:0000256" key="4">
    <source>
        <dbReference type="ARBA" id="ARBA00022475"/>
    </source>
</evidence>
<evidence type="ECO:0000256" key="8">
    <source>
        <dbReference type="SAM" id="Phobius"/>
    </source>
</evidence>
<feature type="transmembrane region" description="Helical" evidence="8">
    <location>
        <begin position="277"/>
        <end position="305"/>
    </location>
</feature>
<protein>
    <recommendedName>
        <fullName evidence="11">Permease</fullName>
    </recommendedName>
</protein>
<evidence type="ECO:0000256" key="7">
    <source>
        <dbReference type="ARBA" id="ARBA00023136"/>
    </source>
</evidence>
<accession>A0A0R1U2H7</accession>
<keyword evidence="4" id="KW-1003">Cell membrane</keyword>
<keyword evidence="7 8" id="KW-0472">Membrane</keyword>
<dbReference type="AlphaFoldDB" id="A0A0R1U2H7"/>
<keyword evidence="5 8" id="KW-0812">Transmembrane</keyword>
<dbReference type="PATRIC" id="fig|1423724.4.peg.144"/>
<dbReference type="PANTHER" id="PTHR21716:SF53">
    <property type="entry name" value="PERMEASE PERM-RELATED"/>
    <property type="match status" value="1"/>
</dbReference>